<dbReference type="GO" id="GO:0043531">
    <property type="term" value="F:ADP binding"/>
    <property type="evidence" value="ECO:0007669"/>
    <property type="project" value="InterPro"/>
</dbReference>
<feature type="region of interest" description="Disordered" evidence="1">
    <location>
        <begin position="106"/>
        <end position="127"/>
    </location>
</feature>
<reference evidence="3 4" key="1">
    <citation type="submission" date="2016-10" db="EMBL/GenBank/DDBJ databases">
        <authorList>
            <person name="de Groot N.N."/>
        </authorList>
    </citation>
    <scope>NUCLEOTIDE SEQUENCE [LARGE SCALE GENOMIC DNA]</scope>
    <source>
        <strain evidence="3 4">DSM 43941</strain>
    </source>
</reference>
<gene>
    <name evidence="3" type="ORF">SAMN04489716_2277</name>
</gene>
<organism evidence="3 4">
    <name type="scientific">Actinoplanes derwentensis</name>
    <dbReference type="NCBI Taxonomy" id="113562"/>
    <lineage>
        <taxon>Bacteria</taxon>
        <taxon>Bacillati</taxon>
        <taxon>Actinomycetota</taxon>
        <taxon>Actinomycetes</taxon>
        <taxon>Micromonosporales</taxon>
        <taxon>Micromonosporaceae</taxon>
        <taxon>Actinoplanes</taxon>
    </lineage>
</organism>
<name>A0A1H1WZ95_9ACTN</name>
<dbReference type="Proteomes" id="UP000198688">
    <property type="component" value="Chromosome I"/>
</dbReference>
<dbReference type="PANTHER" id="PTHR47691">
    <property type="entry name" value="REGULATOR-RELATED"/>
    <property type="match status" value="1"/>
</dbReference>
<evidence type="ECO:0000259" key="2">
    <source>
        <dbReference type="Pfam" id="PF00931"/>
    </source>
</evidence>
<dbReference type="EMBL" id="LT629758">
    <property type="protein sequence ID" value="SDT02131.1"/>
    <property type="molecule type" value="Genomic_DNA"/>
</dbReference>
<dbReference type="AlphaFoldDB" id="A0A1H1WZ95"/>
<evidence type="ECO:0000313" key="3">
    <source>
        <dbReference type="EMBL" id="SDT02131.1"/>
    </source>
</evidence>
<accession>A0A1H1WZ95</accession>
<dbReference type="InterPro" id="IPR027417">
    <property type="entry name" value="P-loop_NTPase"/>
</dbReference>
<evidence type="ECO:0000313" key="4">
    <source>
        <dbReference type="Proteomes" id="UP000198688"/>
    </source>
</evidence>
<dbReference type="NCBIfam" id="NF040586">
    <property type="entry name" value="FxSxx_TPR"/>
    <property type="match status" value="1"/>
</dbReference>
<dbReference type="Gene3D" id="3.40.50.300">
    <property type="entry name" value="P-loop containing nucleotide triphosphate hydrolases"/>
    <property type="match status" value="1"/>
</dbReference>
<dbReference type="PANTHER" id="PTHR47691:SF3">
    <property type="entry name" value="HTH-TYPE TRANSCRIPTIONAL REGULATOR RV0890C-RELATED"/>
    <property type="match status" value="1"/>
</dbReference>
<dbReference type="SUPFAM" id="SSF52540">
    <property type="entry name" value="P-loop containing nucleoside triphosphate hydrolases"/>
    <property type="match status" value="1"/>
</dbReference>
<dbReference type="OrthoDB" id="580767at2"/>
<sequence length="954" mass="105041">MPIALPGPDALPEGPRRDLVVRLHTLYRQAGRPATRNISRRIETDRSLETVSHETINSILRAKNKNAPTWNKLKPIIITLCRMSENQVDSSRELVECLALWNQIEEPQSEPETVPERDAGAPDNERPVVVRPVPRRYAVVPVESRLHGALPARSPLFTGREQTLDEIEHRLSRSPEALLVLHGPIGAGKTQTAAEYVRQHHNAYAITWWVPAGTVEQARQSLLRLADALEIPADDSPRRRLDELFDELARSRSYLLVFDGVLSADLRTLARAKNGHVIVTARNPNWAQGSPPDALEIPDLDEGEAAQLLRKRDPRITVAQIAAVAAVAGRTPFGLAEACRLHRELNCDWAELAQRLADPENRILTGPGRTSRPAIETVRSVLQERLASEPYLLPLLTLLLGFGPSPVWVWMLRRGMDGDISPGTRHLLADPARIRHGMATLAAIGLARRHPDGDWARIPELVRLVLRELIGSSREDATRRDVVEILLRADPARPADRGSWELHQAITAHLGPAGLLDSMRPPAYRTVHHQLRFLYLTGKLHDAQRLGHDAEKALARPGAPVPASGVVLLIKRDLANALRADGRYREASRLTEAATALVRDDPEDTEDRAIVLDLARDRGHDLRIAGDYANAYDHDEDTQERHRAAFADDDPRLLASRDNLSVSRRFLGKYLDAEAADRADLERPGDHPRRRARVANALAEDLYGLGRFAELVESVAPITVSEPGREPHRARRITGVALRRLGRLLPAVDQLGACYQACMDQWGERHELTLVVCMSFANALRARGQFASALHYCLLAEQGYRSALGADHPLVHVARVNTAAVHLIRDDRAAAAQIINPAYDALAGLVGAGHPFTVLAGVNRAFAASISEPEPVWSWPRTAYEQARDTFGADHLDTLLAGAGFAATRAARDEEDGLAPGLDQILSALRRRFGSGHEVVARVAGGLPLAVDIEVPTA</sequence>
<keyword evidence="4" id="KW-1185">Reference proteome</keyword>
<proteinExistence type="predicted"/>
<evidence type="ECO:0000256" key="1">
    <source>
        <dbReference type="SAM" id="MobiDB-lite"/>
    </source>
</evidence>
<feature type="domain" description="NB-ARC" evidence="2">
    <location>
        <begin position="160"/>
        <end position="288"/>
    </location>
</feature>
<dbReference type="STRING" id="113562.SAMN04489716_2277"/>
<dbReference type="Gene3D" id="1.25.40.10">
    <property type="entry name" value="Tetratricopeptide repeat domain"/>
    <property type="match status" value="2"/>
</dbReference>
<dbReference type="SUPFAM" id="SSF48452">
    <property type="entry name" value="TPR-like"/>
    <property type="match status" value="2"/>
</dbReference>
<dbReference type="InterPro" id="IPR011990">
    <property type="entry name" value="TPR-like_helical_dom_sf"/>
</dbReference>
<feature type="compositionally biased region" description="Basic and acidic residues" evidence="1">
    <location>
        <begin position="114"/>
        <end position="127"/>
    </location>
</feature>
<dbReference type="InterPro" id="IPR002182">
    <property type="entry name" value="NB-ARC"/>
</dbReference>
<dbReference type="RefSeq" id="WP_092544065.1">
    <property type="nucleotide sequence ID" value="NZ_BOMJ01000025.1"/>
</dbReference>
<dbReference type="Pfam" id="PF00931">
    <property type="entry name" value="NB-ARC"/>
    <property type="match status" value="1"/>
</dbReference>
<protein>
    <submittedName>
        <fullName evidence="3">NB-ARC domain-containing protein</fullName>
    </submittedName>
</protein>